<gene>
    <name evidence="1" type="ORF">FJR45_07695</name>
</gene>
<evidence type="ECO:0000313" key="1">
    <source>
        <dbReference type="EMBL" id="QOP43840.1"/>
    </source>
</evidence>
<dbReference type="Proteomes" id="UP000593719">
    <property type="component" value="Chromosome"/>
</dbReference>
<keyword evidence="2" id="KW-1185">Reference proteome</keyword>
<evidence type="ECO:0000313" key="2">
    <source>
        <dbReference type="Proteomes" id="UP000593719"/>
    </source>
</evidence>
<reference evidence="1 2" key="1">
    <citation type="submission" date="2019-06" db="EMBL/GenBank/DDBJ databases">
        <title>Sulfurimonas gotlandica sp. nov., a chemoautotrophic and psychrotolerant epsilonproteobacterium isolated from a pelagic redoxcline, and an emended description of the genus Sulfurimonas.</title>
        <authorList>
            <person name="Wang S."/>
            <person name="Jiang L."/>
            <person name="Shao Z."/>
        </authorList>
    </citation>
    <scope>NUCLEOTIDE SEQUENCE [LARGE SCALE GENOMIC DNA]</scope>
    <source>
        <strain evidence="1 2">S2-6</strain>
    </source>
</reference>
<evidence type="ECO:0008006" key="3">
    <source>
        <dbReference type="Google" id="ProtNLM"/>
    </source>
</evidence>
<proteinExistence type="predicted"/>
<sequence>MHKIRSTFTVSDFIIDELNSISQELNEKKSHIVEKALSMYFDTLDEKLSDQRLKNLENDQEKIIPADKVFKELGL</sequence>
<protein>
    <recommendedName>
        <fullName evidence="3">CopG family transcriptional regulator</fullName>
    </recommendedName>
</protein>
<organism evidence="1 2">
    <name type="scientific">Sulfurimonas sediminis</name>
    <dbReference type="NCBI Taxonomy" id="2590020"/>
    <lineage>
        <taxon>Bacteria</taxon>
        <taxon>Pseudomonadati</taxon>
        <taxon>Campylobacterota</taxon>
        <taxon>Epsilonproteobacteria</taxon>
        <taxon>Campylobacterales</taxon>
        <taxon>Sulfurimonadaceae</taxon>
        <taxon>Sulfurimonas</taxon>
    </lineage>
</organism>
<dbReference type="AlphaFoldDB" id="A0A7M1B2H2"/>
<dbReference type="KEGG" id="ssei:FJR45_07695"/>
<accession>A0A7M1B2H2</accession>
<name>A0A7M1B2H2_9BACT</name>
<dbReference type="EMBL" id="CP041235">
    <property type="protein sequence ID" value="QOP43840.1"/>
    <property type="molecule type" value="Genomic_DNA"/>
</dbReference>
<dbReference type="RefSeq" id="WP_193150029.1">
    <property type="nucleotide sequence ID" value="NZ_CP041235.1"/>
</dbReference>